<evidence type="ECO:0000313" key="11">
    <source>
        <dbReference type="EMBL" id="KAA0014612.1"/>
    </source>
</evidence>
<keyword evidence="8 9" id="KW-0413">Isomerase</keyword>
<reference evidence="11 12" key="1">
    <citation type="submission" date="2019-08" db="EMBL/GenBank/DDBJ databases">
        <title>Bioinformatics analysis of the strain L3 and L5.</title>
        <authorList>
            <person name="Li X."/>
        </authorList>
    </citation>
    <scope>NUCLEOTIDE SEQUENCE [LARGE SCALE GENOMIC DNA]</scope>
    <source>
        <strain evidence="11 12">L5</strain>
    </source>
</reference>
<gene>
    <name evidence="11" type="primary">galE</name>
    <name evidence="11" type="ORF">F0A17_02920</name>
</gene>
<name>A0A7V7KHT0_9GAMM</name>
<dbReference type="InterPro" id="IPR016040">
    <property type="entry name" value="NAD(P)-bd_dom"/>
</dbReference>
<dbReference type="UniPathway" id="UPA00214"/>
<dbReference type="CDD" id="cd05247">
    <property type="entry name" value="UDP_G4E_1_SDR_e"/>
    <property type="match status" value="1"/>
</dbReference>
<evidence type="ECO:0000256" key="8">
    <source>
        <dbReference type="ARBA" id="ARBA00023235"/>
    </source>
</evidence>
<organism evidence="11 12">
    <name type="scientific">Billgrantia pellis</name>
    <dbReference type="NCBI Taxonomy" id="2606936"/>
    <lineage>
        <taxon>Bacteria</taxon>
        <taxon>Pseudomonadati</taxon>
        <taxon>Pseudomonadota</taxon>
        <taxon>Gammaproteobacteria</taxon>
        <taxon>Oceanospirillales</taxon>
        <taxon>Halomonadaceae</taxon>
        <taxon>Billgrantia</taxon>
    </lineage>
</organism>
<evidence type="ECO:0000259" key="10">
    <source>
        <dbReference type="Pfam" id="PF16363"/>
    </source>
</evidence>
<dbReference type="Gene3D" id="3.90.25.10">
    <property type="entry name" value="UDP-galactose 4-epimerase, domain 1"/>
    <property type="match status" value="1"/>
</dbReference>
<evidence type="ECO:0000256" key="4">
    <source>
        <dbReference type="ARBA" id="ARBA00007637"/>
    </source>
</evidence>
<proteinExistence type="inferred from homology"/>
<dbReference type="GO" id="GO:0003978">
    <property type="term" value="F:UDP-glucose 4-epimerase activity"/>
    <property type="evidence" value="ECO:0007669"/>
    <property type="project" value="UniProtKB-UniRule"/>
</dbReference>
<evidence type="ECO:0000256" key="3">
    <source>
        <dbReference type="ARBA" id="ARBA00004947"/>
    </source>
</evidence>
<dbReference type="PANTHER" id="PTHR43725">
    <property type="entry name" value="UDP-GLUCOSE 4-EPIMERASE"/>
    <property type="match status" value="1"/>
</dbReference>
<comment type="pathway">
    <text evidence="3 9">Carbohydrate metabolism; galactose metabolism.</text>
</comment>
<evidence type="ECO:0000256" key="9">
    <source>
        <dbReference type="RuleBase" id="RU366046"/>
    </source>
</evidence>
<keyword evidence="7 9" id="KW-0520">NAD</keyword>
<evidence type="ECO:0000256" key="2">
    <source>
        <dbReference type="ARBA" id="ARBA00001911"/>
    </source>
</evidence>
<comment type="similarity">
    <text evidence="4 9">Belongs to the NAD(P)-dependent epimerase/dehydratase family.</text>
</comment>
<dbReference type="SUPFAM" id="SSF51735">
    <property type="entry name" value="NAD(P)-binding Rossmann-fold domains"/>
    <property type="match status" value="1"/>
</dbReference>
<evidence type="ECO:0000256" key="5">
    <source>
        <dbReference type="ARBA" id="ARBA00013189"/>
    </source>
</evidence>
<evidence type="ECO:0000256" key="7">
    <source>
        <dbReference type="ARBA" id="ARBA00023027"/>
    </source>
</evidence>
<dbReference type="GO" id="GO:0006012">
    <property type="term" value="P:galactose metabolic process"/>
    <property type="evidence" value="ECO:0007669"/>
    <property type="project" value="UniProtKB-UniPathway"/>
</dbReference>
<dbReference type="Pfam" id="PF16363">
    <property type="entry name" value="GDP_Man_Dehyd"/>
    <property type="match status" value="1"/>
</dbReference>
<keyword evidence="9" id="KW-0119">Carbohydrate metabolism</keyword>
<protein>
    <recommendedName>
        <fullName evidence="6 9">UDP-glucose 4-epimerase</fullName>
        <ecNumber evidence="5 9">5.1.3.2</ecNumber>
    </recommendedName>
</protein>
<accession>A0A7V7KHT0</accession>
<dbReference type="InterPro" id="IPR036291">
    <property type="entry name" value="NAD(P)-bd_dom_sf"/>
</dbReference>
<evidence type="ECO:0000256" key="6">
    <source>
        <dbReference type="ARBA" id="ARBA00018569"/>
    </source>
</evidence>
<keyword evidence="12" id="KW-1185">Reference proteome</keyword>
<comment type="subunit">
    <text evidence="9">Homodimer.</text>
</comment>
<dbReference type="InterPro" id="IPR005886">
    <property type="entry name" value="UDP_G4E"/>
</dbReference>
<dbReference type="PANTHER" id="PTHR43725:SF47">
    <property type="entry name" value="UDP-GLUCOSE 4-EPIMERASE"/>
    <property type="match status" value="1"/>
</dbReference>
<dbReference type="Gene3D" id="3.40.50.720">
    <property type="entry name" value="NAD(P)-binding Rossmann-like Domain"/>
    <property type="match status" value="1"/>
</dbReference>
<dbReference type="AlphaFoldDB" id="A0A7V7KHT0"/>
<dbReference type="NCBIfam" id="TIGR01179">
    <property type="entry name" value="galE"/>
    <property type="match status" value="1"/>
</dbReference>
<evidence type="ECO:0000256" key="1">
    <source>
        <dbReference type="ARBA" id="ARBA00000083"/>
    </source>
</evidence>
<dbReference type="EC" id="5.1.3.2" evidence="5 9"/>
<dbReference type="NCBIfam" id="NF007956">
    <property type="entry name" value="PRK10675.1"/>
    <property type="match status" value="1"/>
</dbReference>
<evidence type="ECO:0000313" key="12">
    <source>
        <dbReference type="Proteomes" id="UP000486760"/>
    </source>
</evidence>
<comment type="caution">
    <text evidence="11">The sequence shown here is derived from an EMBL/GenBank/DDBJ whole genome shotgun (WGS) entry which is preliminary data.</text>
</comment>
<dbReference type="GO" id="GO:0005829">
    <property type="term" value="C:cytosol"/>
    <property type="evidence" value="ECO:0007669"/>
    <property type="project" value="TreeGrafter"/>
</dbReference>
<dbReference type="Proteomes" id="UP000486760">
    <property type="component" value="Unassembled WGS sequence"/>
</dbReference>
<comment type="cofactor">
    <cofactor evidence="2 9">
        <name>NAD(+)</name>
        <dbReference type="ChEBI" id="CHEBI:57540"/>
    </cofactor>
</comment>
<dbReference type="FunFam" id="3.90.25.10:FF:000028">
    <property type="entry name" value="UDP-glucose 4-epimerase GalE"/>
    <property type="match status" value="1"/>
</dbReference>
<comment type="catalytic activity">
    <reaction evidence="1 9">
        <text>UDP-alpha-D-glucose = UDP-alpha-D-galactose</text>
        <dbReference type="Rhea" id="RHEA:22168"/>
        <dbReference type="ChEBI" id="CHEBI:58885"/>
        <dbReference type="ChEBI" id="CHEBI:66914"/>
        <dbReference type="EC" id="5.1.3.2"/>
    </reaction>
</comment>
<dbReference type="RefSeq" id="WP_149326822.1">
    <property type="nucleotide sequence ID" value="NZ_VTPY01000001.1"/>
</dbReference>
<feature type="domain" description="NAD(P)-binding" evidence="10">
    <location>
        <begin position="4"/>
        <end position="323"/>
    </location>
</feature>
<dbReference type="EMBL" id="VTPY01000001">
    <property type="protein sequence ID" value="KAA0014612.1"/>
    <property type="molecule type" value="Genomic_DNA"/>
</dbReference>
<sequence>MFILVTGGAGYIGSHTVLELLETGHKVVVLDNLVNGSYESIRRIEKISGKSVPFVEGDVRDRDLLSKIFLNYQIEAVIHFAGLKAVGESVVTPLAYYDANVVGSLVLCQAMADAGVYSLVFSSSATVYGPHAPVPYVEDMPRAWTTSPYGNSKSIVEQMLEELSQSDPRWRIVLLRYFNPVGAHPTGLIGEDPRGVPNNLMPFISQVAIGRIPELTIYGNNYPTKDGTCIRDYIHVMDLASGHVLSLKALRNGVNTYNLGTGEGISVLQLVKTFENITGQSVPYRFGPRREGDLAAFWADPSQAQRKLGWCSGRGIEEMVKDTWRWQKNNPNGYDAS</sequence>